<accession>A0A2T9JGJ3</accession>
<evidence type="ECO:0000313" key="3">
    <source>
        <dbReference type="Proteomes" id="UP000244913"/>
    </source>
</evidence>
<keyword evidence="1" id="KW-0812">Transmembrane</keyword>
<reference evidence="2 3" key="1">
    <citation type="submission" date="2018-04" db="EMBL/GenBank/DDBJ databases">
        <title>The genome sequence of Caulobacter sp. 736.</title>
        <authorList>
            <person name="Gao J."/>
            <person name="Sun J."/>
        </authorList>
    </citation>
    <scope>NUCLEOTIDE SEQUENCE [LARGE SCALE GENOMIC DNA]</scope>
    <source>
        <strain evidence="2 3">736</strain>
    </source>
</reference>
<gene>
    <name evidence="2" type="ORF">DDF65_10835</name>
</gene>
<sequence length="281" mass="30377">MNPLRKVSDGIRVHMSAAQLGQEIAPTAIWSGLALGVWGGSPEVQPPLWIAGFALALAFWITGRREDAPDQPAPGAWRTSRKARFEARWKRRIPFAGLAIALLLTGQSWWYGDLWGVIYAMALNVGFGWLIWRRPPLEPAAVELRIDEAGVYDRGLGWTIPWAAIQAVRPRSRDRRGKLGLRLGPSDLPNLSLADRTVGTDIELDLAPMAVGVDTVRAEIFKHRPDLEAAPPADLPGGLIVAPIVGAATESDERDETALGAVGVILIAQNPAMLLTLGGSE</sequence>
<keyword evidence="1" id="KW-0472">Membrane</keyword>
<dbReference type="EMBL" id="QDKP01000034">
    <property type="protein sequence ID" value="PVM82821.1"/>
    <property type="molecule type" value="Genomic_DNA"/>
</dbReference>
<proteinExistence type="predicted"/>
<organism evidence="2 3">
    <name type="scientific">Caulobacter radicis</name>
    <dbReference type="NCBI Taxonomy" id="2172650"/>
    <lineage>
        <taxon>Bacteria</taxon>
        <taxon>Pseudomonadati</taxon>
        <taxon>Pseudomonadota</taxon>
        <taxon>Alphaproteobacteria</taxon>
        <taxon>Caulobacterales</taxon>
        <taxon>Caulobacteraceae</taxon>
        <taxon>Caulobacter</taxon>
    </lineage>
</organism>
<dbReference type="Proteomes" id="UP000244913">
    <property type="component" value="Unassembled WGS sequence"/>
</dbReference>
<dbReference type="RefSeq" id="WP_116567114.1">
    <property type="nucleotide sequence ID" value="NZ_QDKP01000034.1"/>
</dbReference>
<protein>
    <submittedName>
        <fullName evidence="2">Uncharacterized protein</fullName>
    </submittedName>
</protein>
<feature type="transmembrane region" description="Helical" evidence="1">
    <location>
        <begin position="93"/>
        <end position="110"/>
    </location>
</feature>
<name>A0A2T9JGJ3_9CAUL</name>
<feature type="transmembrane region" description="Helical" evidence="1">
    <location>
        <begin position="116"/>
        <end position="132"/>
    </location>
</feature>
<keyword evidence="1" id="KW-1133">Transmembrane helix</keyword>
<keyword evidence="3" id="KW-1185">Reference proteome</keyword>
<evidence type="ECO:0000256" key="1">
    <source>
        <dbReference type="SAM" id="Phobius"/>
    </source>
</evidence>
<dbReference type="AlphaFoldDB" id="A0A2T9JGJ3"/>
<evidence type="ECO:0000313" key="2">
    <source>
        <dbReference type="EMBL" id="PVM82821.1"/>
    </source>
</evidence>
<comment type="caution">
    <text evidence="2">The sequence shown here is derived from an EMBL/GenBank/DDBJ whole genome shotgun (WGS) entry which is preliminary data.</text>
</comment>